<evidence type="ECO:0000313" key="3">
    <source>
        <dbReference type="Proteomes" id="UP000305398"/>
    </source>
</evidence>
<dbReference type="OrthoDB" id="2111471at2"/>
<dbReference type="AlphaFoldDB" id="A0A5B7ZYX2"/>
<feature type="domain" description="DUF4382" evidence="1">
    <location>
        <begin position="33"/>
        <end position="173"/>
    </location>
</feature>
<dbReference type="Gene3D" id="2.60.40.1120">
    <property type="entry name" value="Carboxypeptidase-like, regulatory domain"/>
    <property type="match status" value="1"/>
</dbReference>
<dbReference type="InterPro" id="IPR025491">
    <property type="entry name" value="DUF4382"/>
</dbReference>
<reference evidence="2 3" key="1">
    <citation type="submission" date="2019-06" db="EMBL/GenBank/DDBJ databases">
        <authorList>
            <person name="Srinivasan S."/>
        </authorList>
    </citation>
    <scope>NUCLEOTIDE SEQUENCE [LARGE SCALE GENOMIC DNA]</scope>
    <source>
        <strain evidence="2 3">17J68-5</strain>
    </source>
</reference>
<dbReference type="Pfam" id="PF14321">
    <property type="entry name" value="DUF4382"/>
    <property type="match status" value="1"/>
</dbReference>
<proteinExistence type="predicted"/>
<dbReference type="PROSITE" id="PS51257">
    <property type="entry name" value="PROKAR_LIPOPROTEIN"/>
    <property type="match status" value="1"/>
</dbReference>
<name>A0A5B7ZYX2_9BACT</name>
<protein>
    <submittedName>
        <fullName evidence="2">DUF4382 domain-containing protein</fullName>
    </submittedName>
</protein>
<dbReference type="EMBL" id="CP040896">
    <property type="protein sequence ID" value="QDA60097.1"/>
    <property type="molecule type" value="Genomic_DNA"/>
</dbReference>
<dbReference type="Proteomes" id="UP000305398">
    <property type="component" value="Chromosome"/>
</dbReference>
<evidence type="ECO:0000313" key="2">
    <source>
        <dbReference type="EMBL" id="QDA60097.1"/>
    </source>
</evidence>
<keyword evidence="3" id="KW-1185">Reference proteome</keyword>
<gene>
    <name evidence="2" type="ORF">FHG12_08245</name>
</gene>
<organism evidence="2 3">
    <name type="scientific">Hymenobacter jejuensis</name>
    <dbReference type="NCBI Taxonomy" id="2502781"/>
    <lineage>
        <taxon>Bacteria</taxon>
        <taxon>Pseudomonadati</taxon>
        <taxon>Bacteroidota</taxon>
        <taxon>Cytophagia</taxon>
        <taxon>Cytophagales</taxon>
        <taxon>Hymenobacteraceae</taxon>
        <taxon>Hymenobacter</taxon>
    </lineage>
</organism>
<dbReference type="RefSeq" id="WP_139515275.1">
    <property type="nucleotide sequence ID" value="NZ_CP040896.1"/>
</dbReference>
<accession>A0A5B7ZYX2</accession>
<sequence length="264" mass="28280">MKSVRFISSIAAVGLLALIGCSKDNESSGSMSKMEVRLIDGPGDYKAVNLDVQSVQVHVKDGDDEKGWENFALINPRSYNVMEYVNGNSALLASADFPAGRISQIRLVLGPNNTVTLKNGQVKPLTTPSGQTSGLKLKIDADITRDVTYQLVLDFDVAKSIVARGNGEYNLKPVIRTFTTAIAGGIKGKVSPVSQPQILVIRNAAPIDTFSTSPNAEGGFLVRGLAAGSYRVEFWNNNALYSNSTKQATVTNEQIADLGTVELK</sequence>
<evidence type="ECO:0000259" key="1">
    <source>
        <dbReference type="Pfam" id="PF14321"/>
    </source>
</evidence>
<dbReference type="KEGG" id="hyj:FHG12_08245"/>